<dbReference type="AlphaFoldDB" id="A0A2M9FW10"/>
<sequence>MATLRNLGSGFDPAVVAGIDAKLREVESAHGVRILLAIESGSRGWGFASPDSDYDCRFIFVRPRDDYLSLFPKRDVIEYPPDGIYDVNGWDLPKALKLLLKGNAVVIEWLTSPYAYAGDPVFRDELLALAREVAQPAAIANHYLHLGERQYRRNLEGRESVSLKKVFYVLRPAIALRWMRLHPGEAVAPMAFGTLVDESDLPGDVQLLIGDLLARKAETREMGEGELPTPIANLIEAEFGQGRDRWPASSPGPMPGGIRAADLMFRRW</sequence>
<dbReference type="Proteomes" id="UP000229498">
    <property type="component" value="Unassembled WGS sequence"/>
</dbReference>
<keyword evidence="2" id="KW-1185">Reference proteome</keyword>
<accession>A0A2M9FW10</accession>
<protein>
    <submittedName>
        <fullName evidence="1">Nucleotidyltransferase</fullName>
    </submittedName>
</protein>
<evidence type="ECO:0000313" key="1">
    <source>
        <dbReference type="EMBL" id="PJK27656.1"/>
    </source>
</evidence>
<proteinExistence type="predicted"/>
<dbReference type="Pfam" id="PF10127">
    <property type="entry name" value="RlaP"/>
    <property type="match status" value="1"/>
</dbReference>
<dbReference type="GO" id="GO:0016740">
    <property type="term" value="F:transferase activity"/>
    <property type="evidence" value="ECO:0007669"/>
    <property type="project" value="UniProtKB-KW"/>
</dbReference>
<dbReference type="PANTHER" id="PTHR34817">
    <property type="entry name" value="NUCLEOTIDYLTRANSFERASE"/>
    <property type="match status" value="1"/>
</dbReference>
<keyword evidence="1" id="KW-0808">Transferase</keyword>
<organism evidence="1 2">
    <name type="scientific">Minwuia thermotolerans</name>
    <dbReference type="NCBI Taxonomy" id="2056226"/>
    <lineage>
        <taxon>Bacteria</taxon>
        <taxon>Pseudomonadati</taxon>
        <taxon>Pseudomonadota</taxon>
        <taxon>Alphaproteobacteria</taxon>
        <taxon>Minwuiales</taxon>
        <taxon>Minwuiaceae</taxon>
        <taxon>Minwuia</taxon>
    </lineage>
</organism>
<dbReference type="InterPro" id="IPR018775">
    <property type="entry name" value="RlaP"/>
</dbReference>
<comment type="caution">
    <text evidence="1">The sequence shown here is derived from an EMBL/GenBank/DDBJ whole genome shotgun (WGS) entry which is preliminary data.</text>
</comment>
<evidence type="ECO:0000313" key="2">
    <source>
        <dbReference type="Proteomes" id="UP000229498"/>
    </source>
</evidence>
<name>A0A2M9FW10_9PROT</name>
<gene>
    <name evidence="1" type="ORF">CVT23_21085</name>
</gene>
<feature type="non-terminal residue" evidence="1">
    <location>
        <position position="268"/>
    </location>
</feature>
<dbReference type="RefSeq" id="WP_109796434.1">
    <property type="nucleotide sequence ID" value="NZ_PHIG01000062.1"/>
</dbReference>
<reference evidence="1 2" key="1">
    <citation type="submission" date="2017-11" db="EMBL/GenBank/DDBJ databases">
        <title>Draft genome sequence of Rhizobiales bacterium SY3-13.</title>
        <authorList>
            <person name="Sun C."/>
        </authorList>
    </citation>
    <scope>NUCLEOTIDE SEQUENCE [LARGE SCALE GENOMIC DNA]</scope>
    <source>
        <strain evidence="1 2">SY3-13</strain>
    </source>
</reference>
<dbReference type="PANTHER" id="PTHR34817:SF2">
    <property type="entry name" value="NUCLEOTIDYLTRANSFERASE"/>
    <property type="match status" value="1"/>
</dbReference>
<dbReference type="EMBL" id="PHIG01000062">
    <property type="protein sequence ID" value="PJK27656.1"/>
    <property type="molecule type" value="Genomic_DNA"/>
</dbReference>